<feature type="compositionally biased region" description="Polar residues" evidence="10">
    <location>
        <begin position="49"/>
        <end position="62"/>
    </location>
</feature>
<dbReference type="CDD" id="cd03244">
    <property type="entry name" value="ABCC_MRP_domain2"/>
    <property type="match status" value="1"/>
</dbReference>
<dbReference type="FunFam" id="1.20.1560.10:FF:000140">
    <property type="entry name" value="Uncharacterized protein"/>
    <property type="match status" value="1"/>
</dbReference>
<dbReference type="InterPro" id="IPR017871">
    <property type="entry name" value="ABC_transporter-like_CS"/>
</dbReference>
<evidence type="ECO:0000256" key="5">
    <source>
        <dbReference type="ARBA" id="ARBA00022737"/>
    </source>
</evidence>
<feature type="transmembrane region" description="Helical" evidence="11">
    <location>
        <begin position="197"/>
        <end position="214"/>
    </location>
</feature>
<feature type="transmembrane region" description="Helical" evidence="11">
    <location>
        <begin position="909"/>
        <end position="928"/>
    </location>
</feature>
<keyword evidence="7" id="KW-0067">ATP-binding</keyword>
<dbReference type="PANTHER" id="PTHR24223">
    <property type="entry name" value="ATP-BINDING CASSETTE SUB-FAMILY C"/>
    <property type="match status" value="1"/>
</dbReference>
<dbReference type="CDD" id="cd03250">
    <property type="entry name" value="ABCC_MRP_domain1"/>
    <property type="match status" value="1"/>
</dbReference>
<feature type="region of interest" description="Disordered" evidence="10">
    <location>
        <begin position="39"/>
        <end position="66"/>
    </location>
</feature>
<dbReference type="InterPro" id="IPR003439">
    <property type="entry name" value="ABC_transporter-like_ATP-bd"/>
</dbReference>
<feature type="transmembrane region" description="Helical" evidence="11">
    <location>
        <begin position="994"/>
        <end position="1016"/>
    </location>
</feature>
<keyword evidence="9 11" id="KW-0472">Membrane</keyword>
<dbReference type="GO" id="GO:0140359">
    <property type="term" value="F:ABC-type transporter activity"/>
    <property type="evidence" value="ECO:0007669"/>
    <property type="project" value="InterPro"/>
</dbReference>
<feature type="transmembrane region" description="Helical" evidence="11">
    <location>
        <begin position="810"/>
        <end position="831"/>
    </location>
</feature>
<feature type="transmembrane region" description="Helical" evidence="11">
    <location>
        <begin position="780"/>
        <end position="798"/>
    </location>
</feature>
<organism evidence="14 15">
    <name type="scientific">Paramecium sonneborni</name>
    <dbReference type="NCBI Taxonomy" id="65129"/>
    <lineage>
        <taxon>Eukaryota</taxon>
        <taxon>Sar</taxon>
        <taxon>Alveolata</taxon>
        <taxon>Ciliophora</taxon>
        <taxon>Intramacronucleata</taxon>
        <taxon>Oligohymenophorea</taxon>
        <taxon>Peniculida</taxon>
        <taxon>Parameciidae</taxon>
        <taxon>Paramecium</taxon>
    </lineage>
</organism>
<dbReference type="Pfam" id="PF00005">
    <property type="entry name" value="ABC_tran"/>
    <property type="match status" value="2"/>
</dbReference>
<dbReference type="FunFam" id="3.40.50.300:FF:000610">
    <property type="entry name" value="Multidrug resistance-associated ABC transporter"/>
    <property type="match status" value="1"/>
</dbReference>
<dbReference type="InterPro" id="IPR003593">
    <property type="entry name" value="AAA+_ATPase"/>
</dbReference>
<keyword evidence="6" id="KW-0547">Nucleotide-binding</keyword>
<evidence type="ECO:0000256" key="1">
    <source>
        <dbReference type="ARBA" id="ARBA00004141"/>
    </source>
</evidence>
<evidence type="ECO:0000259" key="12">
    <source>
        <dbReference type="PROSITE" id="PS50893"/>
    </source>
</evidence>
<dbReference type="PROSITE" id="PS00211">
    <property type="entry name" value="ABC_TRANSPORTER_1"/>
    <property type="match status" value="2"/>
</dbReference>
<evidence type="ECO:0000256" key="2">
    <source>
        <dbReference type="ARBA" id="ARBA00009726"/>
    </source>
</evidence>
<dbReference type="Pfam" id="PF00664">
    <property type="entry name" value="ABC_membrane"/>
    <property type="match status" value="2"/>
</dbReference>
<feature type="transmembrane region" description="Helical" evidence="11">
    <location>
        <begin position="299"/>
        <end position="318"/>
    </location>
</feature>
<evidence type="ECO:0000256" key="11">
    <source>
        <dbReference type="SAM" id="Phobius"/>
    </source>
</evidence>
<evidence type="ECO:0000256" key="7">
    <source>
        <dbReference type="ARBA" id="ARBA00022840"/>
    </source>
</evidence>
<keyword evidence="15" id="KW-1185">Reference proteome</keyword>
<dbReference type="GO" id="GO:0005524">
    <property type="term" value="F:ATP binding"/>
    <property type="evidence" value="ECO:0007669"/>
    <property type="project" value="UniProtKB-KW"/>
</dbReference>
<comment type="similarity">
    <text evidence="2">Belongs to the ABC transporter superfamily. ABCC family. Conjugate transporter (TC 3.A.1.208) subfamily.</text>
</comment>
<proteinExistence type="inferred from homology"/>
<evidence type="ECO:0000256" key="10">
    <source>
        <dbReference type="SAM" id="MobiDB-lite"/>
    </source>
</evidence>
<dbReference type="GO" id="GO:0016887">
    <property type="term" value="F:ATP hydrolysis activity"/>
    <property type="evidence" value="ECO:0007669"/>
    <property type="project" value="InterPro"/>
</dbReference>
<dbReference type="PROSITE" id="PS50929">
    <property type="entry name" value="ABC_TM1F"/>
    <property type="match status" value="2"/>
</dbReference>
<name>A0A8S1QK26_9CILI</name>
<dbReference type="PANTHER" id="PTHR24223:SF456">
    <property type="entry name" value="MULTIDRUG RESISTANCE-ASSOCIATED PROTEIN LETHAL(2)03659"/>
    <property type="match status" value="1"/>
</dbReference>
<dbReference type="Proteomes" id="UP000692954">
    <property type="component" value="Unassembled WGS sequence"/>
</dbReference>
<feature type="domain" description="ABC transmembrane type-1" evidence="13">
    <location>
        <begin position="812"/>
        <end position="1057"/>
    </location>
</feature>
<keyword evidence="8 11" id="KW-1133">Transmembrane helix</keyword>
<comment type="caution">
    <text evidence="14">The sequence shown here is derived from an EMBL/GenBank/DDBJ whole genome shotgun (WGS) entry which is preliminary data.</text>
</comment>
<evidence type="ECO:0000256" key="6">
    <source>
        <dbReference type="ARBA" id="ARBA00022741"/>
    </source>
</evidence>
<feature type="transmembrane region" description="Helical" evidence="11">
    <location>
        <begin position="386"/>
        <end position="407"/>
    </location>
</feature>
<evidence type="ECO:0000256" key="4">
    <source>
        <dbReference type="ARBA" id="ARBA00022692"/>
    </source>
</evidence>
<dbReference type="InterPro" id="IPR011527">
    <property type="entry name" value="ABC1_TM_dom"/>
</dbReference>
<dbReference type="PROSITE" id="PS50893">
    <property type="entry name" value="ABC_TRANSPORTER_2"/>
    <property type="match status" value="2"/>
</dbReference>
<evidence type="ECO:0000256" key="8">
    <source>
        <dbReference type="ARBA" id="ARBA00022989"/>
    </source>
</evidence>
<evidence type="ECO:0008006" key="16">
    <source>
        <dbReference type="Google" id="ProtNLM"/>
    </source>
</evidence>
<reference evidence="14" key="1">
    <citation type="submission" date="2021-01" db="EMBL/GenBank/DDBJ databases">
        <authorList>
            <consortium name="Genoscope - CEA"/>
            <person name="William W."/>
        </authorList>
    </citation>
    <scope>NUCLEOTIDE SEQUENCE</scope>
</reference>
<dbReference type="OrthoDB" id="6500128at2759"/>
<dbReference type="InterPro" id="IPR044746">
    <property type="entry name" value="ABCC_6TM_D1"/>
</dbReference>
<evidence type="ECO:0000313" key="14">
    <source>
        <dbReference type="EMBL" id="CAD8116052.1"/>
    </source>
</evidence>
<dbReference type="FunFam" id="3.40.50.300:FF:002273">
    <property type="entry name" value="Uncharacterized protein"/>
    <property type="match status" value="1"/>
</dbReference>
<comment type="subcellular location">
    <subcellularLocation>
        <location evidence="1">Membrane</location>
        <topology evidence="1">Multi-pass membrane protein</topology>
    </subcellularLocation>
</comment>
<accession>A0A8S1QK26</accession>
<evidence type="ECO:0000259" key="13">
    <source>
        <dbReference type="PROSITE" id="PS50929"/>
    </source>
</evidence>
<feature type="domain" description="ABC transporter" evidence="12">
    <location>
        <begin position="1087"/>
        <end position="1324"/>
    </location>
</feature>
<dbReference type="EMBL" id="CAJJDN010000110">
    <property type="protein sequence ID" value="CAD8116052.1"/>
    <property type="molecule type" value="Genomic_DNA"/>
</dbReference>
<feature type="transmembrane region" description="Helical" evidence="11">
    <location>
        <begin position="427"/>
        <end position="449"/>
    </location>
</feature>
<dbReference type="FunFam" id="1.20.1560.10:FF:000151">
    <property type="entry name" value="Uncharacterized protein"/>
    <property type="match status" value="1"/>
</dbReference>
<dbReference type="CDD" id="cd18579">
    <property type="entry name" value="ABC_6TM_ABCC_D1"/>
    <property type="match status" value="1"/>
</dbReference>
<dbReference type="InterPro" id="IPR050173">
    <property type="entry name" value="ABC_transporter_C-like"/>
</dbReference>
<gene>
    <name evidence="14" type="ORF">PSON_ATCC_30995.1.T1100017</name>
</gene>
<evidence type="ECO:0000256" key="9">
    <source>
        <dbReference type="ARBA" id="ARBA00023136"/>
    </source>
</evidence>
<feature type="domain" description="ABC transporter" evidence="12">
    <location>
        <begin position="487"/>
        <end position="732"/>
    </location>
</feature>
<protein>
    <recommendedName>
        <fullName evidence="16">ABC transporter family protein</fullName>
    </recommendedName>
</protein>
<feature type="domain" description="ABC transmembrane type-1" evidence="13">
    <location>
        <begin position="162"/>
        <end position="427"/>
    </location>
</feature>
<sequence length="1354" mass="155232">MTDNHSFSNIQNENYDQQSYIQKREVVTTNNMTTFVIDQQEDQQFEQRPLQTPNEGQEQSMLSIPEQEEEEEQKFPFFLGENNCFVQKLFFIHLTSYCLFLKKNVLDKGEKICDKHLPKLSFSENIKQTVEQSQQKLERIQYIHFYDLVKLVFFGELKFLTLISCLSYCCETIAKNGISVIMSLLITSVSQKKMDEAYNYAIGYILLSLIGIIFRHHGSNFSMIFSSKARMMLVNLVFNKLTDLSSFSIKEANIGKILNLISGDINQLESILYMIFQSSVILLSVGIGCYILWVRFNGAIGVLVLAIVFLAYPIQIALQSFNSGTLKQSKQFQDKRLKLTNELVEGIRLIKMYAWEEAFYQMISTIRKDEFKCLFKIAIRSSIDRLFTILSQIWSSLIFFIILHYSGYREIMSVAEMISTLQLLSSFKISCILMVSYAIQSAILIKISFERITNILNIKNREMEKVKDDRTTIKNLQIDENSQNLRIQFNNFDGYWQNPEVLESKPILKGISLDISDGELWAIIGKVGSGKSSLINALLFEMPFYKGEFLINGKEAEKGTLNTAYVEQEPYIFPGTIRNNILFGRSFDKVLYQRVIHASQLEQDLLQMKFHDQTEIGERGTTLSGGQKARLSFARALYQLADLYLLDDPLSAVDAHVARNMFQTGIKEFIQEYQVMMNPNKNKPIVVLVTHQIQYALECDKIAVMNNGEVIMSGTFEDLKTKIDTINDDLAGQLCQSPSPKQRKFKRSIISHRSKIRNAKINSLIVKEADQQRLINLKTYSTYFSYWKLLIFILILGLETGSENHDIDQAYLILGLLTLGLLICNLMKYILNSISVQSTTQKIHNKMLNSLIKAPISYFDVNPSGRIINRFSNDLSLCDYSTNTVILDVLEIIGYFCFALVTLAILQPFFLIMIVFIIIIDVYQYIFLKKIISQLKELELMQRSPLFDFLKQTLSGIAQVRVYKQKEWFRNQFLQLSNKCNLNSLTYQYATRCFGFNLDIVGCIAQTVGIFLFLYFNNDNIPVLAQGILMLTTYNDGLQYGLRQLINFETQMNSYNRMFQIIDIKSEAPHTTKADQQYSNFPQNGDVTFDNIHMQYRDNCPYVLQGLTFKIKSGEKIGCVGRTGAGKSSIIQAIFRMNEIDKSFISKLEIANVDIQTLGLHKLRSSIGIIPQSPFLFSGTIRQNLDPLQQFNDDQLWMALEDSNLTNYVKSLPKGLDSNIEDVNSVFSVGQKQLICLARIILSQKKIIVLDEATANVDMQTDEFIQNTIKKKFQNSTLITIAHRLNTIADYDKVMVMSDGKVIEFDSPFNLLALSNSSISIDKHSEFSRLVVNTGDENAQQIFDISKQYQNIND</sequence>
<evidence type="ECO:0000256" key="3">
    <source>
        <dbReference type="ARBA" id="ARBA00022448"/>
    </source>
</evidence>
<feature type="transmembrane region" description="Helical" evidence="11">
    <location>
        <begin position="271"/>
        <end position="293"/>
    </location>
</feature>
<keyword evidence="5" id="KW-0677">Repeat</keyword>
<keyword evidence="4 11" id="KW-0812">Transmembrane</keyword>
<keyword evidence="3" id="KW-0813">Transport</keyword>
<feature type="transmembrane region" description="Helical" evidence="11">
    <location>
        <begin position="885"/>
        <end position="903"/>
    </location>
</feature>
<dbReference type="SMART" id="SM00382">
    <property type="entry name" value="AAA"/>
    <property type="match status" value="2"/>
</dbReference>
<dbReference type="GO" id="GO:0016020">
    <property type="term" value="C:membrane"/>
    <property type="evidence" value="ECO:0007669"/>
    <property type="project" value="UniProtKB-SubCell"/>
</dbReference>
<evidence type="ECO:0000313" key="15">
    <source>
        <dbReference type="Proteomes" id="UP000692954"/>
    </source>
</evidence>